<evidence type="ECO:0000313" key="3">
    <source>
        <dbReference type="EMBL" id="ERI85076.1"/>
    </source>
</evidence>
<evidence type="ECO:0000256" key="2">
    <source>
        <dbReference type="SAM" id="SignalP"/>
    </source>
</evidence>
<proteinExistence type="predicted"/>
<organism evidence="3 4">
    <name type="scientific">Bacteroides pyogenes F0041</name>
    <dbReference type="NCBI Taxonomy" id="1321819"/>
    <lineage>
        <taxon>Bacteria</taxon>
        <taxon>Pseudomonadati</taxon>
        <taxon>Bacteroidota</taxon>
        <taxon>Bacteroidia</taxon>
        <taxon>Bacteroidales</taxon>
        <taxon>Bacteroidaceae</taxon>
        <taxon>Bacteroides</taxon>
    </lineage>
</organism>
<reference evidence="3 4" key="1">
    <citation type="submission" date="2013-08" db="EMBL/GenBank/DDBJ databases">
        <authorList>
            <person name="Weinstock G."/>
            <person name="Sodergren E."/>
            <person name="Wylie T."/>
            <person name="Fulton L."/>
            <person name="Fulton R."/>
            <person name="Fronick C."/>
            <person name="O'Laughlin M."/>
            <person name="Godfrey J."/>
            <person name="Miner T."/>
            <person name="Herter B."/>
            <person name="Appelbaum E."/>
            <person name="Cordes M."/>
            <person name="Lek S."/>
            <person name="Wollam A."/>
            <person name="Pepin K.H."/>
            <person name="Palsikar V.B."/>
            <person name="Mitreva M."/>
            <person name="Wilson R.K."/>
        </authorList>
    </citation>
    <scope>NUCLEOTIDE SEQUENCE [LARGE SCALE GENOMIC DNA]</scope>
    <source>
        <strain evidence="3 4">F0041</strain>
    </source>
</reference>
<keyword evidence="2" id="KW-0732">Signal</keyword>
<feature type="compositionally biased region" description="Basic residues" evidence="1">
    <location>
        <begin position="157"/>
        <end position="167"/>
    </location>
</feature>
<evidence type="ECO:0008006" key="5">
    <source>
        <dbReference type="Google" id="ProtNLM"/>
    </source>
</evidence>
<dbReference type="HOGENOM" id="CLU_120834_0_0_10"/>
<comment type="caution">
    <text evidence="3">The sequence shown here is derived from an EMBL/GenBank/DDBJ whole genome shotgun (WGS) entry which is preliminary data.</text>
</comment>
<gene>
    <name evidence="3" type="ORF">HMPREF1981_01962</name>
</gene>
<dbReference type="Proteomes" id="UP000016496">
    <property type="component" value="Unassembled WGS sequence"/>
</dbReference>
<dbReference type="PATRIC" id="fig|1321819.3.peg.1811"/>
<feature type="region of interest" description="Disordered" evidence="1">
    <location>
        <begin position="154"/>
        <end position="184"/>
    </location>
</feature>
<accession>U2DYU7</accession>
<feature type="signal peptide" evidence="2">
    <location>
        <begin position="1"/>
        <end position="23"/>
    </location>
</feature>
<dbReference type="RefSeq" id="WP_021645461.1">
    <property type="nucleotide sequence ID" value="NZ_KE993110.1"/>
</dbReference>
<name>U2DYU7_9BACE</name>
<dbReference type="EMBL" id="AWSV01000108">
    <property type="protein sequence ID" value="ERI85076.1"/>
    <property type="molecule type" value="Genomic_DNA"/>
</dbReference>
<feature type="compositionally biased region" description="Basic and acidic residues" evidence="1">
    <location>
        <begin position="171"/>
        <end position="184"/>
    </location>
</feature>
<dbReference type="AlphaFoldDB" id="U2DYU7"/>
<evidence type="ECO:0000313" key="4">
    <source>
        <dbReference type="Proteomes" id="UP000016496"/>
    </source>
</evidence>
<sequence>MRTKIVYVMAIALFIVGHSSVFAQNKGDKEKKEAPTREQITKMKVNRAVKALMLDDATAAKFAPVYEKYLTELHECCVSINGISGTSKKKSLASDNNTAPLSEKTDAEIAKLLKEQFAQSRKMMDIREKYYGEFSKLLSQRQVMKVYRMEKNGANKFGKKNDRRRGQRVGDGYRQRQKDCPFRK</sequence>
<dbReference type="OrthoDB" id="894068at2"/>
<feature type="chain" id="PRO_5004625490" description="DUF4890 domain-containing protein" evidence="2">
    <location>
        <begin position="24"/>
        <end position="184"/>
    </location>
</feature>
<protein>
    <recommendedName>
        <fullName evidence="5">DUF4890 domain-containing protein</fullName>
    </recommendedName>
</protein>
<evidence type="ECO:0000256" key="1">
    <source>
        <dbReference type="SAM" id="MobiDB-lite"/>
    </source>
</evidence>